<evidence type="ECO:0000256" key="3">
    <source>
        <dbReference type="ARBA" id="ARBA00012438"/>
    </source>
</evidence>
<dbReference type="PANTHER" id="PTHR43047">
    <property type="entry name" value="TWO-COMPONENT HISTIDINE PROTEIN KINASE"/>
    <property type="match status" value="1"/>
</dbReference>
<evidence type="ECO:0000259" key="13">
    <source>
        <dbReference type="PROSITE" id="PS50109"/>
    </source>
</evidence>
<dbReference type="SUPFAM" id="SSF55874">
    <property type="entry name" value="ATPase domain of HSP90 chaperone/DNA topoisomerase II/histidine kinase"/>
    <property type="match status" value="1"/>
</dbReference>
<dbReference type="SMART" id="SM00448">
    <property type="entry name" value="REC"/>
    <property type="match status" value="1"/>
</dbReference>
<dbReference type="InterPro" id="IPR036097">
    <property type="entry name" value="HisK_dim/P_sf"/>
</dbReference>
<feature type="domain" description="Histidine kinase" evidence="13">
    <location>
        <begin position="225"/>
        <end position="447"/>
    </location>
</feature>
<dbReference type="InterPro" id="IPR004358">
    <property type="entry name" value="Sig_transdc_His_kin-like_C"/>
</dbReference>
<dbReference type="AlphaFoldDB" id="A0A0M6YGQ1"/>
<dbReference type="SMART" id="SM00388">
    <property type="entry name" value="HisKA"/>
    <property type="match status" value="1"/>
</dbReference>
<dbReference type="SUPFAM" id="SSF52172">
    <property type="entry name" value="CheY-like"/>
    <property type="match status" value="1"/>
</dbReference>
<dbReference type="Pfam" id="PF00072">
    <property type="entry name" value="Response_reg"/>
    <property type="match status" value="1"/>
</dbReference>
<dbReference type="SMART" id="SM00387">
    <property type="entry name" value="HATPase_c"/>
    <property type="match status" value="1"/>
</dbReference>
<dbReference type="PANTHER" id="PTHR43047:SF64">
    <property type="entry name" value="HISTIDINE KINASE CONTAINING CHEY-HOMOLOGOUS RECEIVER DOMAIN AND PAS DOMAIN-RELATED"/>
    <property type="match status" value="1"/>
</dbReference>
<dbReference type="InterPro" id="IPR001789">
    <property type="entry name" value="Sig_transdc_resp-reg_receiver"/>
</dbReference>
<comment type="subcellular location">
    <subcellularLocation>
        <location evidence="2">Membrane</location>
    </subcellularLocation>
</comment>
<keyword evidence="16" id="KW-1185">Reference proteome</keyword>
<dbReference type="SUPFAM" id="SSF55785">
    <property type="entry name" value="PYP-like sensor domain (PAS domain)"/>
    <property type="match status" value="1"/>
</dbReference>
<dbReference type="EMBL" id="CXSU01000011">
    <property type="protein sequence ID" value="CTQ49532.1"/>
    <property type="molecule type" value="Genomic_DNA"/>
</dbReference>
<dbReference type="InterPro" id="IPR005467">
    <property type="entry name" value="His_kinase_dom"/>
</dbReference>
<evidence type="ECO:0000313" key="16">
    <source>
        <dbReference type="Proteomes" id="UP000049222"/>
    </source>
</evidence>
<evidence type="ECO:0000256" key="9">
    <source>
        <dbReference type="ARBA" id="ARBA00022840"/>
    </source>
</evidence>
<evidence type="ECO:0000256" key="2">
    <source>
        <dbReference type="ARBA" id="ARBA00004370"/>
    </source>
</evidence>
<dbReference type="InterPro" id="IPR035965">
    <property type="entry name" value="PAS-like_dom_sf"/>
</dbReference>
<evidence type="ECO:0000256" key="7">
    <source>
        <dbReference type="ARBA" id="ARBA00022741"/>
    </source>
</evidence>
<dbReference type="Proteomes" id="UP000049222">
    <property type="component" value="Unassembled WGS sequence"/>
</dbReference>
<evidence type="ECO:0000256" key="12">
    <source>
        <dbReference type="PROSITE-ProRule" id="PRU00169"/>
    </source>
</evidence>
<evidence type="ECO:0000256" key="5">
    <source>
        <dbReference type="ARBA" id="ARBA00022679"/>
    </source>
</evidence>
<feature type="domain" description="Response regulatory" evidence="14">
    <location>
        <begin position="568"/>
        <end position="687"/>
    </location>
</feature>
<dbReference type="GO" id="GO:0005524">
    <property type="term" value="F:ATP binding"/>
    <property type="evidence" value="ECO:0007669"/>
    <property type="project" value="UniProtKB-KW"/>
</dbReference>
<protein>
    <recommendedName>
        <fullName evidence="3">histidine kinase</fullName>
        <ecNumber evidence="3">2.7.13.3</ecNumber>
    </recommendedName>
</protein>
<evidence type="ECO:0000256" key="4">
    <source>
        <dbReference type="ARBA" id="ARBA00022553"/>
    </source>
</evidence>
<keyword evidence="11" id="KW-0472">Membrane</keyword>
<evidence type="ECO:0000259" key="14">
    <source>
        <dbReference type="PROSITE" id="PS50110"/>
    </source>
</evidence>
<evidence type="ECO:0000256" key="6">
    <source>
        <dbReference type="ARBA" id="ARBA00022692"/>
    </source>
</evidence>
<keyword evidence="4 12" id="KW-0597">Phosphoprotein</keyword>
<dbReference type="CDD" id="cd16922">
    <property type="entry name" value="HATPase_EvgS-ArcB-TorS-like"/>
    <property type="match status" value="1"/>
</dbReference>
<evidence type="ECO:0000256" key="10">
    <source>
        <dbReference type="ARBA" id="ARBA00022989"/>
    </source>
</evidence>
<dbReference type="GO" id="GO:0000155">
    <property type="term" value="F:phosphorelay sensor kinase activity"/>
    <property type="evidence" value="ECO:0007669"/>
    <property type="project" value="InterPro"/>
</dbReference>
<keyword evidence="7" id="KW-0547">Nucleotide-binding</keyword>
<dbReference type="GO" id="GO:0016020">
    <property type="term" value="C:membrane"/>
    <property type="evidence" value="ECO:0007669"/>
    <property type="project" value="UniProtKB-SubCell"/>
</dbReference>
<keyword evidence="5 15" id="KW-0808">Transferase</keyword>
<dbReference type="InterPro" id="IPR011006">
    <property type="entry name" value="CheY-like_superfamily"/>
</dbReference>
<dbReference type="PRINTS" id="PR00344">
    <property type="entry name" value="BCTRLSENSOR"/>
</dbReference>
<sequence length="688" mass="74400">MDGSVPDTRYLEERRRRLAAERRLDHSQRELARAHSALVANADRLSHRYLAQREQNLKLSARQDAVLKQRKEAADQADRARRRLWHALEAMRDGFAVFDGQGHLVAANHVYLDLFDAASELAPGCHATEIFGLAAEEGAFDIGDLSPEEWAAEQVARWDLDVVPPLLLHHYDGRVVRFQDRRGPDGDVVSLALDVTEQRDREIALSTARDEAEQMARAKTEFLARMSHEIRTPMNGVIGLSQMLVEQSDDPEMTLYARTIRDSAEALLLIVNDTLDVSRLEAGKVDLRLAPMDMEALLIDCIRLAAATRHPNVQVGLSYPLDARTRFIGDEGRIRQIAMNLLGNALKFTEKGHVILRVSLTDAGLDRTVAIMTVEDTGPGIPAAKAESIFEAFSQVDDPSKPTREGTGLGLTISRGLAERMGGTLVLKQEQRASGGATFELTLPLAQDGAAPIRPALPPQVTVPEGLGPRGDLAAERLVAAGTRVVRTVSSDAAVVIVPLTLPPDAQPGLLNAIGPDARVILLGRREEACPALLVRAAAVLPVPVAGSDLIAALAPPPVSKASPPQPRLLVADDNATNRFLVDRILRDQPFAVTMVDDGAQAVAAFADAPPDAVILDISMPNVDGFEAAAAIRRIEAERGLRPVPLLALTAHLGDEMAPRLKNAGFAAFLTKPLRKDVLLMALAEALT</sequence>
<evidence type="ECO:0000256" key="1">
    <source>
        <dbReference type="ARBA" id="ARBA00000085"/>
    </source>
</evidence>
<dbReference type="Pfam" id="PF00512">
    <property type="entry name" value="HisKA"/>
    <property type="match status" value="1"/>
</dbReference>
<reference evidence="15 16" key="1">
    <citation type="submission" date="2015-07" db="EMBL/GenBank/DDBJ databases">
        <authorList>
            <person name="Noorani M."/>
        </authorList>
    </citation>
    <scope>NUCLEOTIDE SEQUENCE [LARGE SCALE GENOMIC DNA]</scope>
    <source>
        <strain evidence="15 16">CECT 7802</strain>
    </source>
</reference>
<dbReference type="Gene3D" id="3.30.565.10">
    <property type="entry name" value="Histidine kinase-like ATPase, C-terminal domain"/>
    <property type="match status" value="1"/>
</dbReference>
<dbReference type="SUPFAM" id="SSF47384">
    <property type="entry name" value="Homodimeric domain of signal transducing histidine kinase"/>
    <property type="match status" value="1"/>
</dbReference>
<dbReference type="RefSeq" id="WP_055084189.1">
    <property type="nucleotide sequence ID" value="NZ_CXSU01000011.1"/>
</dbReference>
<proteinExistence type="predicted"/>
<accession>A0A0M6YGQ1</accession>
<dbReference type="OrthoDB" id="9801651at2"/>
<dbReference type="Gene3D" id="3.30.450.20">
    <property type="entry name" value="PAS domain"/>
    <property type="match status" value="1"/>
</dbReference>
<evidence type="ECO:0000313" key="15">
    <source>
        <dbReference type="EMBL" id="CTQ49532.1"/>
    </source>
</evidence>
<dbReference type="EC" id="2.7.13.3" evidence="3"/>
<dbReference type="Gene3D" id="1.10.287.130">
    <property type="match status" value="1"/>
</dbReference>
<dbReference type="PROSITE" id="PS50110">
    <property type="entry name" value="RESPONSE_REGULATORY"/>
    <property type="match status" value="1"/>
</dbReference>
<organism evidence="15 16">
    <name type="scientific">Jannaschia donghaensis</name>
    <dbReference type="NCBI Taxonomy" id="420998"/>
    <lineage>
        <taxon>Bacteria</taxon>
        <taxon>Pseudomonadati</taxon>
        <taxon>Pseudomonadota</taxon>
        <taxon>Alphaproteobacteria</taxon>
        <taxon>Rhodobacterales</taxon>
        <taxon>Roseobacteraceae</taxon>
        <taxon>Jannaschia</taxon>
    </lineage>
</organism>
<gene>
    <name evidence="15" type="primary">barA_1</name>
    <name evidence="15" type="ORF">JDO7802_01546</name>
</gene>
<dbReference type="Pfam" id="PF02518">
    <property type="entry name" value="HATPase_c"/>
    <property type="match status" value="1"/>
</dbReference>
<keyword evidence="10" id="KW-1133">Transmembrane helix</keyword>
<name>A0A0M6YGQ1_9RHOB</name>
<dbReference type="Gene3D" id="3.40.50.2300">
    <property type="match status" value="1"/>
</dbReference>
<dbReference type="InterPro" id="IPR003594">
    <property type="entry name" value="HATPase_dom"/>
</dbReference>
<dbReference type="CDD" id="cd00082">
    <property type="entry name" value="HisKA"/>
    <property type="match status" value="1"/>
</dbReference>
<dbReference type="FunFam" id="1.10.287.130:FF:000004">
    <property type="entry name" value="Ethylene receptor 1"/>
    <property type="match status" value="1"/>
</dbReference>
<keyword evidence="9" id="KW-0067">ATP-binding</keyword>
<dbReference type="STRING" id="420998.JDO7802_01546"/>
<comment type="catalytic activity">
    <reaction evidence="1">
        <text>ATP + protein L-histidine = ADP + protein N-phospho-L-histidine.</text>
        <dbReference type="EC" id="2.7.13.3"/>
    </reaction>
</comment>
<dbReference type="CDD" id="cd17546">
    <property type="entry name" value="REC_hyHK_CKI1_RcsC-like"/>
    <property type="match status" value="1"/>
</dbReference>
<evidence type="ECO:0000256" key="8">
    <source>
        <dbReference type="ARBA" id="ARBA00022777"/>
    </source>
</evidence>
<dbReference type="InterPro" id="IPR036890">
    <property type="entry name" value="HATPase_C_sf"/>
</dbReference>
<dbReference type="PROSITE" id="PS50109">
    <property type="entry name" value="HIS_KIN"/>
    <property type="match status" value="1"/>
</dbReference>
<dbReference type="InterPro" id="IPR003661">
    <property type="entry name" value="HisK_dim/P_dom"/>
</dbReference>
<keyword evidence="8 15" id="KW-0418">Kinase</keyword>
<keyword evidence="6" id="KW-0812">Transmembrane</keyword>
<evidence type="ECO:0000256" key="11">
    <source>
        <dbReference type="ARBA" id="ARBA00023136"/>
    </source>
</evidence>
<feature type="modified residue" description="4-aspartylphosphate" evidence="12">
    <location>
        <position position="617"/>
    </location>
</feature>
<dbReference type="Pfam" id="PF12860">
    <property type="entry name" value="PAS_7"/>
    <property type="match status" value="1"/>
</dbReference>